<dbReference type="CDD" id="cd00614">
    <property type="entry name" value="CGS_like"/>
    <property type="match status" value="1"/>
</dbReference>
<name>A0ABP9BFK9_9GAMM</name>
<dbReference type="InterPro" id="IPR015421">
    <property type="entry name" value="PyrdxlP-dep_Trfase_major"/>
</dbReference>
<dbReference type="PROSITE" id="PS00868">
    <property type="entry name" value="CYS_MET_METAB_PP"/>
    <property type="match status" value="1"/>
</dbReference>
<dbReference type="Pfam" id="PF01053">
    <property type="entry name" value="Cys_Met_Meta_PP"/>
    <property type="match status" value="1"/>
</dbReference>
<dbReference type="EMBL" id="BAABJE010000009">
    <property type="protein sequence ID" value="GAA4793674.1"/>
    <property type="molecule type" value="Genomic_DNA"/>
</dbReference>
<reference evidence="5" key="1">
    <citation type="journal article" date="2019" name="Int. J. Syst. Evol. Microbiol.">
        <title>The Global Catalogue of Microorganisms (GCM) 10K type strain sequencing project: providing services to taxonomists for standard genome sequencing and annotation.</title>
        <authorList>
            <consortium name="The Broad Institute Genomics Platform"/>
            <consortium name="The Broad Institute Genome Sequencing Center for Infectious Disease"/>
            <person name="Wu L."/>
            <person name="Ma J."/>
        </authorList>
    </citation>
    <scope>NUCLEOTIDE SEQUENCE [LARGE SCALE GENOMIC DNA]</scope>
    <source>
        <strain evidence="5">JCM 18204</strain>
    </source>
</reference>
<accession>A0ABP9BFK9</accession>
<dbReference type="Proteomes" id="UP001499959">
    <property type="component" value="Unassembled WGS sequence"/>
</dbReference>
<evidence type="ECO:0000256" key="1">
    <source>
        <dbReference type="ARBA" id="ARBA00001933"/>
    </source>
</evidence>
<dbReference type="PANTHER" id="PTHR11808:SF75">
    <property type="entry name" value="CYSTATHIONINE GAMMA-SYNTHASE"/>
    <property type="match status" value="1"/>
</dbReference>
<comment type="cofactor">
    <cofactor evidence="1 3">
        <name>pyridoxal 5'-phosphate</name>
        <dbReference type="ChEBI" id="CHEBI:597326"/>
    </cofactor>
</comment>
<dbReference type="NCBIfam" id="NF006450">
    <property type="entry name" value="PRK08776.1"/>
    <property type="match status" value="1"/>
</dbReference>
<comment type="similarity">
    <text evidence="3">Belongs to the trans-sulfuration enzymes family.</text>
</comment>
<sequence length="419" mass="43831">MSLEAIGLDTAGLDTVGLDTSGARAATRAVRAGIDRDTAFGAVTPPLVLSSNFSFAGFGEKRQYDYTRSGNPTRDLLAEALAELEGGAGAVVTSTGMSAITLLLHALLQPGDRLVVPHDAYGGSWRLFNALAKKGAFELSTIDFTDPRALADALAQKPKVVWIETPSNPLLRITDLRFVIETAHAAGALAVVDNTFLSPALQTPIAFGADFVVHSTTKYINGHSDVVGGAAVAKDADQHAQLVWWANALGITGAPFDSFLTLRGLRTLDVRLRAHQENTAALVTLLQAHPAVRALHYPGLASHPGHAVAARQQKGFGAMLSLELDGDAEAVRAFIEGLEYFTLAESLGGVESLIAHPATMTHAAMTAEARAAAGIGDGLLRLSVGIEHADDLVADIAAALDRAYAVIEAGKQPSKQVAV</sequence>
<dbReference type="RefSeq" id="WP_345303081.1">
    <property type="nucleotide sequence ID" value="NZ_BAABJE010000009.1"/>
</dbReference>
<evidence type="ECO:0000313" key="4">
    <source>
        <dbReference type="EMBL" id="GAA4793674.1"/>
    </source>
</evidence>
<evidence type="ECO:0000256" key="3">
    <source>
        <dbReference type="RuleBase" id="RU362118"/>
    </source>
</evidence>
<keyword evidence="2 3" id="KW-0663">Pyridoxal phosphate</keyword>
<dbReference type="Gene3D" id="3.90.1150.10">
    <property type="entry name" value="Aspartate Aminotransferase, domain 1"/>
    <property type="match status" value="1"/>
</dbReference>
<organism evidence="4 5">
    <name type="scientific">Lysobacter hankyongensis</name>
    <dbReference type="NCBI Taxonomy" id="1176535"/>
    <lineage>
        <taxon>Bacteria</taxon>
        <taxon>Pseudomonadati</taxon>
        <taxon>Pseudomonadota</taxon>
        <taxon>Gammaproteobacteria</taxon>
        <taxon>Lysobacterales</taxon>
        <taxon>Lysobacteraceae</taxon>
        <taxon>Lysobacter</taxon>
    </lineage>
</organism>
<dbReference type="InterPro" id="IPR015422">
    <property type="entry name" value="PyrdxlP-dep_Trfase_small"/>
</dbReference>
<dbReference type="InterPro" id="IPR015424">
    <property type="entry name" value="PyrdxlP-dep_Trfase"/>
</dbReference>
<gene>
    <name evidence="4" type="ORF">GCM10023307_18980</name>
</gene>
<dbReference type="NCBIfam" id="TIGR02080">
    <property type="entry name" value="O_succ_thio_ly"/>
    <property type="match status" value="1"/>
</dbReference>
<dbReference type="PANTHER" id="PTHR11808">
    <property type="entry name" value="TRANS-SULFURATION ENZYME FAMILY MEMBER"/>
    <property type="match status" value="1"/>
</dbReference>
<evidence type="ECO:0000313" key="5">
    <source>
        <dbReference type="Proteomes" id="UP001499959"/>
    </source>
</evidence>
<proteinExistence type="inferred from homology"/>
<dbReference type="InterPro" id="IPR000277">
    <property type="entry name" value="Cys/Met-Metab_PyrdxlP-dep_enz"/>
</dbReference>
<keyword evidence="5" id="KW-1185">Reference proteome</keyword>
<comment type="caution">
    <text evidence="4">The sequence shown here is derived from an EMBL/GenBank/DDBJ whole genome shotgun (WGS) entry which is preliminary data.</text>
</comment>
<evidence type="ECO:0000256" key="2">
    <source>
        <dbReference type="ARBA" id="ARBA00022898"/>
    </source>
</evidence>
<dbReference type="InterPro" id="IPR011821">
    <property type="entry name" value="O_succ_thio_ly"/>
</dbReference>
<protein>
    <submittedName>
        <fullName evidence="4">O-succinylhomoserine (Thiol)-lyase</fullName>
    </submittedName>
</protein>
<dbReference type="SUPFAM" id="SSF53383">
    <property type="entry name" value="PLP-dependent transferases"/>
    <property type="match status" value="1"/>
</dbReference>
<dbReference type="PIRSF" id="PIRSF001434">
    <property type="entry name" value="CGS"/>
    <property type="match status" value="1"/>
</dbReference>
<dbReference type="InterPro" id="IPR054542">
    <property type="entry name" value="Cys_met_metab_PP"/>
</dbReference>
<dbReference type="Gene3D" id="3.40.640.10">
    <property type="entry name" value="Type I PLP-dependent aspartate aminotransferase-like (Major domain)"/>
    <property type="match status" value="1"/>
</dbReference>